<sequence length="129" mass="14546">MVEMKDVLRSQKKKEILLIGFDGLDGLDEVGKRLAAAFEGKKQEPRHTFITLDLMWRTLTPRRQELLQVMSGRKPMSIRGLSKLIGRDVKATHGDIQVLLAAGLLEKIGDKVVFPYDGFHVDYELKAVA</sequence>
<dbReference type="AlphaFoldDB" id="A0A401WZI7"/>
<organism evidence="1 2">
    <name type="scientific">Acetobacter pasteurianus NBRC 3188</name>
    <dbReference type="NCBI Taxonomy" id="1226663"/>
    <lineage>
        <taxon>Bacteria</taxon>
        <taxon>Pseudomonadati</taxon>
        <taxon>Pseudomonadota</taxon>
        <taxon>Alphaproteobacteria</taxon>
        <taxon>Acetobacterales</taxon>
        <taxon>Acetobacteraceae</taxon>
        <taxon>Acetobacter</taxon>
    </lineage>
</organism>
<accession>A0A401WZI7</accession>
<gene>
    <name evidence="1" type="ORF">NBRC3188_3297</name>
</gene>
<name>A0A401WZI7_ACEPA</name>
<dbReference type="SUPFAM" id="SSF46785">
    <property type="entry name" value="Winged helix' DNA-binding domain"/>
    <property type="match status" value="1"/>
</dbReference>
<proteinExistence type="predicted"/>
<dbReference type="Proteomes" id="UP000287300">
    <property type="component" value="Unassembled WGS sequence"/>
</dbReference>
<evidence type="ECO:0000313" key="2">
    <source>
        <dbReference type="Proteomes" id="UP000287300"/>
    </source>
</evidence>
<dbReference type="EMBL" id="BDES01000127">
    <property type="protein sequence ID" value="GCD54600.1"/>
    <property type="molecule type" value="Genomic_DNA"/>
</dbReference>
<comment type="caution">
    <text evidence="1">The sequence shown here is derived from an EMBL/GenBank/DDBJ whole genome shotgun (WGS) entry which is preliminary data.</text>
</comment>
<dbReference type="Pfam" id="PF25212">
    <property type="entry name" value="HVO_A0114"/>
    <property type="match status" value="1"/>
</dbReference>
<dbReference type="RefSeq" id="WP_124296721.1">
    <property type="nucleotide sequence ID" value="NZ_BDES01000127.1"/>
</dbReference>
<evidence type="ECO:0000313" key="1">
    <source>
        <dbReference type="EMBL" id="GCD54600.1"/>
    </source>
</evidence>
<protein>
    <submittedName>
        <fullName evidence="1">Uncharacterized protein</fullName>
    </submittedName>
</protein>
<reference evidence="1 2" key="1">
    <citation type="submission" date="2016-06" db="EMBL/GenBank/DDBJ databases">
        <title>Acetobacter pasteurianus NBRC 3188 whole genome sequencing project.</title>
        <authorList>
            <person name="Matsutani M."/>
            <person name="Shiwa Y."/>
            <person name="Okamoto-Kainuma A."/>
            <person name="Ishikawa M."/>
            <person name="Koizumi Y."/>
            <person name="Yoshikawa H."/>
            <person name="Yakushi T."/>
            <person name="Matsushita K."/>
        </authorList>
    </citation>
    <scope>NUCLEOTIDE SEQUENCE [LARGE SCALE GENOMIC DNA]</scope>
    <source>
        <strain evidence="1 2">NBRC 3188</strain>
    </source>
</reference>
<dbReference type="InterPro" id="IPR036390">
    <property type="entry name" value="WH_DNA-bd_sf"/>
</dbReference>